<dbReference type="PANTHER" id="PTHR15343">
    <property type="entry name" value="CD7"/>
    <property type="match status" value="1"/>
</dbReference>
<evidence type="ECO:0000313" key="5">
    <source>
        <dbReference type="Proteomes" id="UP001176940"/>
    </source>
</evidence>
<reference evidence="4" key="1">
    <citation type="submission" date="2023-07" db="EMBL/GenBank/DDBJ databases">
        <authorList>
            <person name="Stuckert A."/>
        </authorList>
    </citation>
    <scope>NUCLEOTIDE SEQUENCE</scope>
</reference>
<protein>
    <recommendedName>
        <fullName evidence="3">Ig-like domain-containing protein</fullName>
    </recommendedName>
</protein>
<feature type="signal peptide" evidence="2">
    <location>
        <begin position="1"/>
        <end position="20"/>
    </location>
</feature>
<sequence length="288" mass="33192">MKFSHFTILFLLQKLSVVQSNVLLLQPPAVAALLGSSVNLSCHMQVNGVKLVRVNLYWLIPLPNNNKFKERLHPKTKNESDRSRKSRLIYPNFTEDLSLTIEDVQLSYTDTYICETSLVIGEKNKLVTGNGTYLLVYDDLMTFMNQSDIVCKVEVQAPQDVDLVWDLQGQEDNVWSSVIPASHNSYWIVSVMMNWTQRCQENRTFTCKLRYKGQSLVEHSMEAPCAGDLHFPPHPTMLYILILGNSFLILIIIIVLLFFLVKRKKNRKVQVVVPYANFSNTSRKYYNH</sequence>
<accession>A0ABN9M7L9</accession>
<dbReference type="SMART" id="SM00409">
    <property type="entry name" value="IG"/>
    <property type="match status" value="1"/>
</dbReference>
<keyword evidence="1" id="KW-1133">Transmembrane helix</keyword>
<dbReference type="InterPro" id="IPR013783">
    <property type="entry name" value="Ig-like_fold"/>
</dbReference>
<dbReference type="PROSITE" id="PS50835">
    <property type="entry name" value="IG_LIKE"/>
    <property type="match status" value="1"/>
</dbReference>
<dbReference type="Pfam" id="PF07686">
    <property type="entry name" value="V-set"/>
    <property type="match status" value="1"/>
</dbReference>
<feature type="chain" id="PRO_5045358119" description="Ig-like domain-containing protein" evidence="2">
    <location>
        <begin position="21"/>
        <end position="288"/>
    </location>
</feature>
<feature type="domain" description="Ig-like" evidence="3">
    <location>
        <begin position="20"/>
        <end position="128"/>
    </location>
</feature>
<keyword evidence="1" id="KW-0472">Membrane</keyword>
<dbReference type="PANTHER" id="PTHR15343:SF0">
    <property type="entry name" value="T-CELL ANTIGEN CD7"/>
    <property type="match status" value="1"/>
</dbReference>
<dbReference type="InterPro" id="IPR007110">
    <property type="entry name" value="Ig-like_dom"/>
</dbReference>
<dbReference type="InterPro" id="IPR039090">
    <property type="entry name" value="CD7"/>
</dbReference>
<dbReference type="EMBL" id="CAUEEQ010051479">
    <property type="protein sequence ID" value="CAJ0961119.1"/>
    <property type="molecule type" value="Genomic_DNA"/>
</dbReference>
<dbReference type="InterPro" id="IPR013106">
    <property type="entry name" value="Ig_V-set"/>
</dbReference>
<evidence type="ECO:0000256" key="1">
    <source>
        <dbReference type="SAM" id="Phobius"/>
    </source>
</evidence>
<feature type="transmembrane region" description="Helical" evidence="1">
    <location>
        <begin position="237"/>
        <end position="261"/>
    </location>
</feature>
<comment type="caution">
    <text evidence="4">The sequence shown here is derived from an EMBL/GenBank/DDBJ whole genome shotgun (WGS) entry which is preliminary data.</text>
</comment>
<dbReference type="InterPro" id="IPR003599">
    <property type="entry name" value="Ig_sub"/>
</dbReference>
<organism evidence="4 5">
    <name type="scientific">Ranitomeya imitator</name>
    <name type="common">mimic poison frog</name>
    <dbReference type="NCBI Taxonomy" id="111125"/>
    <lineage>
        <taxon>Eukaryota</taxon>
        <taxon>Metazoa</taxon>
        <taxon>Chordata</taxon>
        <taxon>Craniata</taxon>
        <taxon>Vertebrata</taxon>
        <taxon>Euteleostomi</taxon>
        <taxon>Amphibia</taxon>
        <taxon>Batrachia</taxon>
        <taxon>Anura</taxon>
        <taxon>Neobatrachia</taxon>
        <taxon>Hyloidea</taxon>
        <taxon>Dendrobatidae</taxon>
        <taxon>Dendrobatinae</taxon>
        <taxon>Ranitomeya</taxon>
    </lineage>
</organism>
<proteinExistence type="predicted"/>
<dbReference type="Gene3D" id="2.60.40.10">
    <property type="entry name" value="Immunoglobulins"/>
    <property type="match status" value="2"/>
</dbReference>
<evidence type="ECO:0000259" key="3">
    <source>
        <dbReference type="PROSITE" id="PS50835"/>
    </source>
</evidence>
<evidence type="ECO:0000313" key="4">
    <source>
        <dbReference type="EMBL" id="CAJ0961119.1"/>
    </source>
</evidence>
<evidence type="ECO:0000256" key="2">
    <source>
        <dbReference type="SAM" id="SignalP"/>
    </source>
</evidence>
<dbReference type="Proteomes" id="UP001176940">
    <property type="component" value="Unassembled WGS sequence"/>
</dbReference>
<keyword evidence="1" id="KW-0812">Transmembrane</keyword>
<keyword evidence="2" id="KW-0732">Signal</keyword>
<gene>
    <name evidence="4" type="ORF">RIMI_LOCUS17561723</name>
</gene>
<keyword evidence="5" id="KW-1185">Reference proteome</keyword>
<dbReference type="InterPro" id="IPR036179">
    <property type="entry name" value="Ig-like_dom_sf"/>
</dbReference>
<dbReference type="SUPFAM" id="SSF48726">
    <property type="entry name" value="Immunoglobulin"/>
    <property type="match status" value="2"/>
</dbReference>
<name>A0ABN9M7L9_9NEOB</name>